<proteinExistence type="predicted"/>
<feature type="domain" description="WWE" evidence="1">
    <location>
        <begin position="15"/>
        <end position="96"/>
    </location>
</feature>
<dbReference type="Pfam" id="PF02825">
    <property type="entry name" value="WWE"/>
    <property type="match status" value="1"/>
</dbReference>
<evidence type="ECO:0000313" key="3">
    <source>
        <dbReference type="Proteomes" id="UP000663881"/>
    </source>
</evidence>
<comment type="caution">
    <text evidence="2">The sequence shown here is derived from an EMBL/GenBank/DDBJ whole genome shotgun (WGS) entry which is preliminary data.</text>
</comment>
<accession>A0A819HPU0</accession>
<dbReference type="InterPro" id="IPR032675">
    <property type="entry name" value="LRR_dom_sf"/>
</dbReference>
<reference evidence="2" key="1">
    <citation type="submission" date="2021-02" db="EMBL/GenBank/DDBJ databases">
        <authorList>
            <person name="Nowell W R."/>
        </authorList>
    </citation>
    <scope>NUCLEOTIDE SEQUENCE</scope>
</reference>
<dbReference type="Gene3D" id="3.30.720.50">
    <property type="match status" value="1"/>
</dbReference>
<dbReference type="SUPFAM" id="SSF52047">
    <property type="entry name" value="RNI-like"/>
    <property type="match status" value="1"/>
</dbReference>
<dbReference type="InterPro" id="IPR004170">
    <property type="entry name" value="WWE_dom"/>
</dbReference>
<dbReference type="InterPro" id="IPR037197">
    <property type="entry name" value="WWE_dom_sf"/>
</dbReference>
<dbReference type="EMBL" id="CAJOAY010001941">
    <property type="protein sequence ID" value="CAF3904463.1"/>
    <property type="molecule type" value="Genomic_DNA"/>
</dbReference>
<dbReference type="AlphaFoldDB" id="A0A819HPU0"/>
<evidence type="ECO:0000313" key="2">
    <source>
        <dbReference type="EMBL" id="CAF3904463.1"/>
    </source>
</evidence>
<protein>
    <recommendedName>
        <fullName evidence="1">WWE domain-containing protein</fullName>
    </recommendedName>
</protein>
<name>A0A819HPU0_9BILA</name>
<feature type="non-terminal residue" evidence="2">
    <location>
        <position position="1"/>
    </location>
</feature>
<dbReference type="PROSITE" id="PS50918">
    <property type="entry name" value="WWE"/>
    <property type="match status" value="1"/>
</dbReference>
<sequence>STLVAVNHKLVFMATAASVSNEPSTRVQWMWNSNANPFSKSQKVEWRRYSDVENMIIEKAFTADESHAMLDEYHIDFKHNLQISNNDTGKQRPVKRVMWDKDDKVLREERFLPNPVAPDLPFGGQYEKQELACNGRRCATCGECRDWYFTGDLESWKWIRSVKDWGGDNAARWFNHCLFTRFKNRDEVLRAIYYCSSWFTDILRAFFGLNTRLKSLIYKQYSFHSFNFSYKQKNELNKICQYHIPHFINRIYALKINEHFFTYISSFDQFTQLRFLKVSRVPSPKTLTKIMKELPHLLNLTHLTIRCVITRQVFINFSLIIDTIWNLPKLRYCSLTIFSPGINRLYMPTKISSTLESLKLTGYRIPFNQIEQFMKYTPHLKYLSNVLVFLDTKINHNYVLLSLSTLISLNIGICRRCNLSMMDLLLKNLSNLQHLTIRLFDNIIDGYKWEQFIRNYLSKLKSFKIDMSYRIDRNRNIEEYMNRLLNSFQSSFWIKEHQWFMHCYIIDTTIHLHTSTCYDFCYLDQKFPLIWKSTNPNDNQQILYNNIETIDETFFDQSLPLDICLPNIRSITIQFPLSDQFWSIIPNLNHLYTLNIILFTDIYQSELQNILNQTTHLCSLHIKQDPSLRSPQLSFFKCTNSSICILDFIELNYSLDEIECLLFSRSSLANRCAACSINVQNRHCIVILMKNMPNLQTLNVRCEEEVSITENIQIIQWLNDNLSSTYLITKDSDSSDTIRIRIQ</sequence>
<gene>
    <name evidence="2" type="ORF">OKA104_LOCUS24370</name>
</gene>
<evidence type="ECO:0000259" key="1">
    <source>
        <dbReference type="PROSITE" id="PS50918"/>
    </source>
</evidence>
<organism evidence="2 3">
    <name type="scientific">Adineta steineri</name>
    <dbReference type="NCBI Taxonomy" id="433720"/>
    <lineage>
        <taxon>Eukaryota</taxon>
        <taxon>Metazoa</taxon>
        <taxon>Spiralia</taxon>
        <taxon>Gnathifera</taxon>
        <taxon>Rotifera</taxon>
        <taxon>Eurotatoria</taxon>
        <taxon>Bdelloidea</taxon>
        <taxon>Adinetida</taxon>
        <taxon>Adinetidae</taxon>
        <taxon>Adineta</taxon>
    </lineage>
</organism>
<dbReference type="Gene3D" id="3.80.10.10">
    <property type="entry name" value="Ribonuclease Inhibitor"/>
    <property type="match status" value="1"/>
</dbReference>
<dbReference type="Proteomes" id="UP000663881">
    <property type="component" value="Unassembled WGS sequence"/>
</dbReference>
<dbReference type="SUPFAM" id="SSF117839">
    <property type="entry name" value="WWE domain"/>
    <property type="match status" value="1"/>
</dbReference>